<proteinExistence type="predicted"/>
<evidence type="ECO:0000313" key="6">
    <source>
        <dbReference type="EMBL" id="RHG22328.1"/>
    </source>
</evidence>
<protein>
    <submittedName>
        <fullName evidence="7">Uncharacterized protein</fullName>
    </submittedName>
</protein>
<name>A0A396G4D3_MEDGN</name>
<evidence type="ECO:0000313" key="8">
    <source>
        <dbReference type="EMBL" id="RHJ09627.1"/>
    </source>
</evidence>
<dbReference type="Proteomes" id="UP000283992">
    <property type="component" value="Unassembled WGS sequence"/>
</dbReference>
<dbReference type="Proteomes" id="UP000285697">
    <property type="component" value="Unassembled WGS sequence"/>
</dbReference>
<evidence type="ECO:0000313" key="11">
    <source>
        <dbReference type="Proteomes" id="UP000283992"/>
    </source>
</evidence>
<evidence type="ECO:0000313" key="14">
    <source>
        <dbReference type="Proteomes" id="UP000286137"/>
    </source>
</evidence>
<dbReference type="Proteomes" id="UP000284472">
    <property type="component" value="Unassembled WGS sequence"/>
</dbReference>
<evidence type="ECO:0000313" key="1">
    <source>
        <dbReference type="EMBL" id="MCB5619703.1"/>
    </source>
</evidence>
<evidence type="ECO:0000313" key="12">
    <source>
        <dbReference type="Proteomes" id="UP000284472"/>
    </source>
</evidence>
<evidence type="ECO:0000313" key="10">
    <source>
        <dbReference type="Proteomes" id="UP000283981"/>
    </source>
</evidence>
<dbReference type="Pfam" id="PF25857">
    <property type="entry name" value="DUF7957"/>
    <property type="match status" value="1"/>
</dbReference>
<reference evidence="1" key="4">
    <citation type="submission" date="2021-10" db="EMBL/GenBank/DDBJ databases">
        <title>Collection of gut derived symbiotic bacterial strains cultured from healthy donors.</title>
        <authorList>
            <person name="Lin H."/>
            <person name="Littmann E."/>
            <person name="Claire K."/>
            <person name="Pamer E."/>
        </authorList>
    </citation>
    <scope>NUCLEOTIDE SEQUENCE</scope>
    <source>
        <strain evidence="1">MSK.23.18</strain>
    </source>
</reference>
<dbReference type="EMBL" id="QRIA01000001">
    <property type="protein sequence ID" value="RHG22328.1"/>
    <property type="molecule type" value="Genomic_DNA"/>
</dbReference>
<evidence type="ECO:0000313" key="13">
    <source>
        <dbReference type="Proteomes" id="UP000285697"/>
    </source>
</evidence>
<evidence type="ECO:0000313" key="4">
    <source>
        <dbReference type="EMBL" id="RGT40375.1"/>
    </source>
</evidence>
<dbReference type="Proteomes" id="UP001297370">
    <property type="component" value="Unassembled WGS sequence"/>
</dbReference>
<dbReference type="EMBL" id="QRTJ01000073">
    <property type="protein sequence ID" value="RGQ57916.1"/>
    <property type="molecule type" value="Genomic_DNA"/>
</dbReference>
<accession>A0A396G4D3</accession>
<dbReference type="EMBL" id="QRLN01000018">
    <property type="protein sequence ID" value="RHJ09627.1"/>
    <property type="molecule type" value="Genomic_DNA"/>
</dbReference>
<reference evidence="2" key="3">
    <citation type="submission" date="2020-02" db="EMBL/GenBank/DDBJ databases">
        <authorList>
            <person name="Littmann E."/>
            <person name="Sorbara M."/>
        </authorList>
    </citation>
    <scope>NUCLEOTIDE SEQUENCE</scope>
    <source>
        <strain evidence="2">MSK.22.53</strain>
    </source>
</reference>
<organism evidence="7 10">
    <name type="scientific">Mediterraneibacter gnavus</name>
    <name type="common">Ruminococcus gnavus</name>
    <dbReference type="NCBI Taxonomy" id="33038"/>
    <lineage>
        <taxon>Bacteria</taxon>
        <taxon>Bacillati</taxon>
        <taxon>Bacillota</taxon>
        <taxon>Clostridia</taxon>
        <taxon>Lachnospirales</taxon>
        <taxon>Lachnospiraceae</taxon>
        <taxon>Mediterraneibacter</taxon>
    </lineage>
</organism>
<comment type="caution">
    <text evidence="7">The sequence shown here is derived from an EMBL/GenBank/DDBJ whole genome shotgun (WGS) entry which is preliminary data.</text>
</comment>
<dbReference type="EMBL" id="QRIS01000059">
    <property type="protein sequence ID" value="RHG78468.1"/>
    <property type="molecule type" value="Genomic_DNA"/>
</dbReference>
<evidence type="ECO:0000313" key="5">
    <source>
        <dbReference type="EMBL" id="RHD09504.1"/>
    </source>
</evidence>
<evidence type="ECO:0000313" key="2">
    <source>
        <dbReference type="EMBL" id="NSI19887.1"/>
    </source>
</evidence>
<dbReference type="EMBL" id="JAAIRM010000018">
    <property type="protein sequence ID" value="NSI19887.1"/>
    <property type="molecule type" value="Genomic_DNA"/>
</dbReference>
<dbReference type="EMBL" id="JAJBOM010000015">
    <property type="protein sequence ID" value="MCB5619703.1"/>
    <property type="molecule type" value="Genomic_DNA"/>
</dbReference>
<reference evidence="2" key="2">
    <citation type="journal article" date="2020" name="Cell Host Microbe">
        <title>Functional and Genomic Variation between Human-Derived Isolates of Lachnospiraceae Reveals Inter- and Intra-Species Diversity.</title>
        <authorList>
            <person name="Sorbara M.T."/>
            <person name="Littmann E.R."/>
            <person name="Fontana E."/>
            <person name="Moody T.U."/>
            <person name="Kohout C.E."/>
            <person name="Gjonbalaj M."/>
            <person name="Eaton V."/>
            <person name="Seok R."/>
            <person name="Leiner I.M."/>
            <person name="Pamer E.G."/>
        </authorList>
    </citation>
    <scope>NUCLEOTIDE SEQUENCE</scope>
    <source>
        <strain evidence="2">MSK.22.53</strain>
    </source>
</reference>
<gene>
    <name evidence="8" type="ORF">DW142_11825</name>
    <name evidence="7" type="ORF">DW243_17775</name>
    <name evidence="6" type="ORF">DW270_00135</name>
    <name evidence="5" type="ORF">DW812_01815</name>
    <name evidence="4" type="ORF">DWX36_03920</name>
    <name evidence="3" type="ORF">DWY88_17695</name>
    <name evidence="2" type="ORF">G4958_11080</name>
    <name evidence="1" type="ORF">LIQ08_11150</name>
</gene>
<evidence type="ECO:0000313" key="9">
    <source>
        <dbReference type="Proteomes" id="UP000283834"/>
    </source>
</evidence>
<dbReference type="Proteomes" id="UP000283981">
    <property type="component" value="Unassembled WGS sequence"/>
</dbReference>
<evidence type="ECO:0000313" key="3">
    <source>
        <dbReference type="EMBL" id="RGQ57916.1"/>
    </source>
</evidence>
<evidence type="ECO:0000313" key="7">
    <source>
        <dbReference type="EMBL" id="RHG78468.1"/>
    </source>
</evidence>
<dbReference type="RefSeq" id="WP_064786348.1">
    <property type="nucleotide sequence ID" value="NZ_AP031446.1"/>
</dbReference>
<sequence length="115" mass="13667">MKHIIEFNRDELRIDKKIMKFGYDIRDIKVVDNQVIVLLSIPFHTNEIDNIYAVSLDCKINWRVESLNIISPDGDNLPYENLFFHNGELTATDFYGRRYFINLTNERIEKTDIVK</sequence>
<dbReference type="Proteomes" id="UP000283834">
    <property type="component" value="Unassembled WGS sequence"/>
</dbReference>
<dbReference type="EMBL" id="QSIR01000001">
    <property type="protein sequence ID" value="RHD09504.1"/>
    <property type="molecule type" value="Genomic_DNA"/>
</dbReference>
<dbReference type="AlphaFoldDB" id="A0A396G4D3"/>
<dbReference type="Proteomes" id="UP001296643">
    <property type="component" value="Unassembled WGS sequence"/>
</dbReference>
<reference evidence="9 10" key="1">
    <citation type="submission" date="2018-08" db="EMBL/GenBank/DDBJ databases">
        <title>A genome reference for cultivated species of the human gut microbiota.</title>
        <authorList>
            <person name="Zou Y."/>
            <person name="Xue W."/>
            <person name="Luo G."/>
        </authorList>
    </citation>
    <scope>NUCLEOTIDE SEQUENCE [LARGE SCALE GENOMIC DNA]</scope>
    <source>
        <strain evidence="4 9">AF19-16AC</strain>
        <strain evidence="3 14">AF27-4BH</strain>
        <strain evidence="8 11">AM12-54</strain>
        <strain evidence="7 10">AM21-18</strain>
        <strain evidence="6 13">AM22-7AC</strain>
        <strain evidence="5 12">AM32-6</strain>
    </source>
</reference>
<dbReference type="Proteomes" id="UP000286137">
    <property type="component" value="Unassembled WGS sequence"/>
</dbReference>
<dbReference type="InterPro" id="IPR058263">
    <property type="entry name" value="DUF7957"/>
</dbReference>
<dbReference type="EMBL" id="QRWQ01000003">
    <property type="protein sequence ID" value="RGT40375.1"/>
    <property type="molecule type" value="Genomic_DNA"/>
</dbReference>